<dbReference type="AlphaFoldDB" id="A0A430AVW4"/>
<reference evidence="1 2" key="1">
    <citation type="submission" date="2017-05" db="EMBL/GenBank/DDBJ databases">
        <title>Vagococcus spp. assemblies.</title>
        <authorList>
            <person name="Gulvik C.A."/>
        </authorList>
    </citation>
    <scope>NUCLEOTIDE SEQUENCE [LARGE SCALE GENOMIC DNA]</scope>
    <source>
        <strain evidence="1 2">CCUG 51432</strain>
    </source>
</reference>
<dbReference type="RefSeq" id="WP_126808564.1">
    <property type="nucleotide sequence ID" value="NZ_NGKA01000008.1"/>
</dbReference>
<dbReference type="Proteomes" id="UP000287605">
    <property type="component" value="Unassembled WGS sequence"/>
</dbReference>
<name>A0A430AVW4_9ENTE</name>
<dbReference type="EMBL" id="NGKA01000008">
    <property type="protein sequence ID" value="RSU12195.1"/>
    <property type="molecule type" value="Genomic_DNA"/>
</dbReference>
<accession>A0A430AVW4</accession>
<sequence length="131" mass="14258">MNNSEAQKVLLQAMQDIVDATISKVSTTNSVIGAVVEMPKGYDIKVEINGQLHECLLPENLHSWIQKDDIVIIQDLYNDGRKMVVTGKTGAIQRSPSLVFSNEESGKLVSGVDGAFENGKRLDANLTVEGE</sequence>
<gene>
    <name evidence="1" type="ORF">CBF29_06245</name>
</gene>
<evidence type="ECO:0000313" key="1">
    <source>
        <dbReference type="EMBL" id="RSU12195.1"/>
    </source>
</evidence>
<keyword evidence="2" id="KW-1185">Reference proteome</keyword>
<organism evidence="1 2">
    <name type="scientific">Vagococcus elongatus</name>
    <dbReference type="NCBI Taxonomy" id="180344"/>
    <lineage>
        <taxon>Bacteria</taxon>
        <taxon>Bacillati</taxon>
        <taxon>Bacillota</taxon>
        <taxon>Bacilli</taxon>
        <taxon>Lactobacillales</taxon>
        <taxon>Enterococcaceae</taxon>
        <taxon>Vagococcus</taxon>
    </lineage>
</organism>
<proteinExistence type="predicted"/>
<comment type="caution">
    <text evidence="1">The sequence shown here is derived from an EMBL/GenBank/DDBJ whole genome shotgun (WGS) entry which is preliminary data.</text>
</comment>
<dbReference type="OrthoDB" id="2327057at2"/>
<evidence type="ECO:0008006" key="3">
    <source>
        <dbReference type="Google" id="ProtNLM"/>
    </source>
</evidence>
<protein>
    <recommendedName>
        <fullName evidence="3">Phage protein Gp138 N-terminal domain-containing protein</fullName>
    </recommendedName>
</protein>
<evidence type="ECO:0000313" key="2">
    <source>
        <dbReference type="Proteomes" id="UP000287605"/>
    </source>
</evidence>